<keyword evidence="1" id="KW-1133">Transmembrane helix</keyword>
<proteinExistence type="predicted"/>
<name>W7UHG6_RUMFL</name>
<accession>W7UHG6</accession>
<evidence type="ECO:0000313" key="3">
    <source>
        <dbReference type="Proteomes" id="UP000019365"/>
    </source>
</evidence>
<dbReference type="EMBL" id="ATAX01000010">
    <property type="protein sequence ID" value="EWM54611.1"/>
    <property type="molecule type" value="Genomic_DNA"/>
</dbReference>
<organism evidence="2 3">
    <name type="scientific">Ruminococcus flavefaciens 007c</name>
    <dbReference type="NCBI Taxonomy" id="1341157"/>
    <lineage>
        <taxon>Bacteria</taxon>
        <taxon>Bacillati</taxon>
        <taxon>Bacillota</taxon>
        <taxon>Clostridia</taxon>
        <taxon>Eubacteriales</taxon>
        <taxon>Oscillospiraceae</taxon>
        <taxon>Ruminococcus</taxon>
    </lineage>
</organism>
<gene>
    <name evidence="2" type="ORF">RF007C_03910</name>
</gene>
<protein>
    <submittedName>
        <fullName evidence="2">Uncharacterized protein</fullName>
    </submittedName>
</protein>
<keyword evidence="1" id="KW-0472">Membrane</keyword>
<keyword evidence="1" id="KW-0812">Transmembrane</keyword>
<keyword evidence="3" id="KW-1185">Reference proteome</keyword>
<dbReference type="Proteomes" id="UP000019365">
    <property type="component" value="Unassembled WGS sequence"/>
</dbReference>
<reference evidence="2 3" key="1">
    <citation type="journal article" date="2014" name="PLoS ONE">
        <title>Rumen cellulosomics: divergent fiber-degrading strategies revealed by comparative genome-wide analysis of six ruminococcal strains.</title>
        <authorList>
            <person name="Dassa B."/>
            <person name="Borovok I."/>
            <person name="Ruimy-Israeli V."/>
            <person name="Lamed R."/>
            <person name="Flint H.J."/>
            <person name="Duncan S.H."/>
            <person name="Henrissat B."/>
            <person name="Coutinho P."/>
            <person name="Morrison M."/>
            <person name="Mosoni P."/>
            <person name="Yeoman C.J."/>
            <person name="White B.A."/>
            <person name="Bayer E.A."/>
        </authorList>
    </citation>
    <scope>NUCLEOTIDE SEQUENCE [LARGE SCALE GENOMIC DNA]</scope>
    <source>
        <strain evidence="2 3">007c</strain>
    </source>
</reference>
<dbReference type="RefSeq" id="WP_037297202.1">
    <property type="nucleotide sequence ID" value="NZ_ATAX01000010.1"/>
</dbReference>
<sequence>MSYSDNLSAAKEALDAKLTERPRSMFALKPSGSDAAVAIIACIVALLFFGRYVFVWSCGIAVLPPWLIGVSICAVILAAVFLAITPWLIRTAAEVKDDVIKVRKKEYHASEIQEIRCEKLSLRLISENSTVFKLNMSCDNSDEFICWARYYRIPISYNPKTR</sequence>
<dbReference type="AlphaFoldDB" id="W7UHG6"/>
<evidence type="ECO:0000313" key="2">
    <source>
        <dbReference type="EMBL" id="EWM54611.1"/>
    </source>
</evidence>
<comment type="caution">
    <text evidence="2">The sequence shown here is derived from an EMBL/GenBank/DDBJ whole genome shotgun (WGS) entry which is preliminary data.</text>
</comment>
<dbReference type="PATRIC" id="fig|1341157.4.peg.663"/>
<feature type="transmembrane region" description="Helical" evidence="1">
    <location>
        <begin position="66"/>
        <end position="89"/>
    </location>
</feature>
<evidence type="ECO:0000256" key="1">
    <source>
        <dbReference type="SAM" id="Phobius"/>
    </source>
</evidence>
<feature type="transmembrane region" description="Helical" evidence="1">
    <location>
        <begin position="35"/>
        <end position="54"/>
    </location>
</feature>